<reference evidence="1 2" key="1">
    <citation type="journal article" date="2022" name="Plant J.">
        <title>Chromosome-level genome of Camellia lanceoleosa provides a valuable resource for understanding genome evolution and self-incompatibility.</title>
        <authorList>
            <person name="Gong W."/>
            <person name="Xiao S."/>
            <person name="Wang L."/>
            <person name="Liao Z."/>
            <person name="Chang Y."/>
            <person name="Mo W."/>
            <person name="Hu G."/>
            <person name="Li W."/>
            <person name="Zhao G."/>
            <person name="Zhu H."/>
            <person name="Hu X."/>
            <person name="Ji K."/>
            <person name="Xiang X."/>
            <person name="Song Q."/>
            <person name="Yuan D."/>
            <person name="Jin S."/>
            <person name="Zhang L."/>
        </authorList>
    </citation>
    <scope>NUCLEOTIDE SEQUENCE [LARGE SCALE GENOMIC DNA]</scope>
    <source>
        <strain evidence="1">SQ_2022a</strain>
    </source>
</reference>
<gene>
    <name evidence="1" type="ORF">LOK49_LG11G00595</name>
</gene>
<proteinExistence type="predicted"/>
<accession>A0ACC0G2D4</accession>
<evidence type="ECO:0000313" key="2">
    <source>
        <dbReference type="Proteomes" id="UP001060215"/>
    </source>
</evidence>
<name>A0ACC0G2D4_9ERIC</name>
<evidence type="ECO:0000313" key="1">
    <source>
        <dbReference type="EMBL" id="KAI7994577.1"/>
    </source>
</evidence>
<comment type="caution">
    <text evidence="1">The sequence shown here is derived from an EMBL/GenBank/DDBJ whole genome shotgun (WGS) entry which is preliminary data.</text>
</comment>
<protein>
    <submittedName>
        <fullName evidence="1">Uncharacterized protein</fullName>
    </submittedName>
</protein>
<sequence length="72" mass="8161">MGGIWAAICYGLPGVLWFDVILLVYLHSCSGMSWSVFGLCWYVLLLGWSVQWRVLLHVDLQFRCGLDLGVKV</sequence>
<dbReference type="Proteomes" id="UP001060215">
    <property type="component" value="Chromosome 12"/>
</dbReference>
<organism evidence="1 2">
    <name type="scientific">Camellia lanceoleosa</name>
    <dbReference type="NCBI Taxonomy" id="1840588"/>
    <lineage>
        <taxon>Eukaryota</taxon>
        <taxon>Viridiplantae</taxon>
        <taxon>Streptophyta</taxon>
        <taxon>Embryophyta</taxon>
        <taxon>Tracheophyta</taxon>
        <taxon>Spermatophyta</taxon>
        <taxon>Magnoliopsida</taxon>
        <taxon>eudicotyledons</taxon>
        <taxon>Gunneridae</taxon>
        <taxon>Pentapetalae</taxon>
        <taxon>asterids</taxon>
        <taxon>Ericales</taxon>
        <taxon>Theaceae</taxon>
        <taxon>Camellia</taxon>
    </lineage>
</organism>
<keyword evidence="2" id="KW-1185">Reference proteome</keyword>
<dbReference type="EMBL" id="CM045769">
    <property type="protein sequence ID" value="KAI7994577.1"/>
    <property type="molecule type" value="Genomic_DNA"/>
</dbReference>